<dbReference type="Pfam" id="PF00583">
    <property type="entry name" value="Acetyltransf_1"/>
    <property type="match status" value="1"/>
</dbReference>
<protein>
    <submittedName>
        <fullName evidence="2">RimJ/RimL family protein N-acetyltransferase</fullName>
    </submittedName>
</protein>
<dbReference type="RefSeq" id="WP_184030737.1">
    <property type="nucleotide sequence ID" value="NZ_JACHFN010000012.1"/>
</dbReference>
<dbReference type="PANTHER" id="PTHR43328:SF1">
    <property type="entry name" value="N-ACETYLTRANSFERASE DOMAIN-CONTAINING PROTEIN"/>
    <property type="match status" value="1"/>
</dbReference>
<dbReference type="InterPro" id="IPR000182">
    <property type="entry name" value="GNAT_dom"/>
</dbReference>
<dbReference type="GO" id="GO:0016747">
    <property type="term" value="F:acyltransferase activity, transferring groups other than amino-acyl groups"/>
    <property type="evidence" value="ECO:0007669"/>
    <property type="project" value="InterPro"/>
</dbReference>
<dbReference type="Gene3D" id="3.40.630.30">
    <property type="match status" value="1"/>
</dbReference>
<comment type="caution">
    <text evidence="2">The sequence shown here is derived from an EMBL/GenBank/DDBJ whole genome shotgun (WGS) entry which is preliminary data.</text>
</comment>
<proteinExistence type="predicted"/>
<keyword evidence="2" id="KW-0808">Transferase</keyword>
<keyword evidence="3" id="KW-1185">Reference proteome</keyword>
<name>A0A7W8GHM3_9DEIO</name>
<evidence type="ECO:0000259" key="1">
    <source>
        <dbReference type="PROSITE" id="PS51186"/>
    </source>
</evidence>
<dbReference type="CDD" id="cd04301">
    <property type="entry name" value="NAT_SF"/>
    <property type="match status" value="1"/>
</dbReference>
<accession>A0A7W8GHM3</accession>
<evidence type="ECO:0000313" key="2">
    <source>
        <dbReference type="EMBL" id="MBB5235499.1"/>
    </source>
</evidence>
<dbReference type="EMBL" id="JACHFN010000012">
    <property type="protein sequence ID" value="MBB5235499.1"/>
    <property type="molecule type" value="Genomic_DNA"/>
</dbReference>
<gene>
    <name evidence="2" type="ORF">HNQ09_002956</name>
</gene>
<evidence type="ECO:0000313" key="3">
    <source>
        <dbReference type="Proteomes" id="UP000525389"/>
    </source>
</evidence>
<dbReference type="InterPro" id="IPR016181">
    <property type="entry name" value="Acyl_CoA_acyltransferase"/>
</dbReference>
<dbReference type="Proteomes" id="UP000525389">
    <property type="component" value="Unassembled WGS sequence"/>
</dbReference>
<dbReference type="AlphaFoldDB" id="A0A7W8GHM3"/>
<sequence>MVRLERYDPRYTAELHALKLPDEQQEFTALPGEVLVNVAEDRQRMPVVITEGGQPVGFFVLSVGPHRDKYLPEPDPAGVALGALSVDERTQGRGIGTRAMQALPAFVRRAFPDAQHVLLVVNQRNERARRVYERAGFATVAERQGGKGPQWVMRLAL</sequence>
<dbReference type="PANTHER" id="PTHR43328">
    <property type="entry name" value="ACETYLTRANSFERASE-RELATED"/>
    <property type="match status" value="1"/>
</dbReference>
<feature type="domain" description="N-acetyltransferase" evidence="1">
    <location>
        <begin position="2"/>
        <end position="157"/>
    </location>
</feature>
<organism evidence="2 3">
    <name type="scientific">Deinococcus budaensis</name>
    <dbReference type="NCBI Taxonomy" id="1665626"/>
    <lineage>
        <taxon>Bacteria</taxon>
        <taxon>Thermotogati</taxon>
        <taxon>Deinococcota</taxon>
        <taxon>Deinococci</taxon>
        <taxon>Deinococcales</taxon>
        <taxon>Deinococcaceae</taxon>
        <taxon>Deinococcus</taxon>
    </lineage>
</organism>
<dbReference type="SUPFAM" id="SSF55729">
    <property type="entry name" value="Acyl-CoA N-acyltransferases (Nat)"/>
    <property type="match status" value="1"/>
</dbReference>
<reference evidence="2 3" key="1">
    <citation type="submission" date="2020-08" db="EMBL/GenBank/DDBJ databases">
        <title>Genomic Encyclopedia of Type Strains, Phase IV (KMG-IV): sequencing the most valuable type-strain genomes for metagenomic binning, comparative biology and taxonomic classification.</title>
        <authorList>
            <person name="Goeker M."/>
        </authorList>
    </citation>
    <scope>NUCLEOTIDE SEQUENCE [LARGE SCALE GENOMIC DNA]</scope>
    <source>
        <strain evidence="2 3">DSM 101791</strain>
    </source>
</reference>
<dbReference type="PROSITE" id="PS51186">
    <property type="entry name" value="GNAT"/>
    <property type="match status" value="1"/>
</dbReference>